<evidence type="ECO:0008006" key="4">
    <source>
        <dbReference type="Google" id="ProtNLM"/>
    </source>
</evidence>
<evidence type="ECO:0000313" key="3">
    <source>
        <dbReference type="Proteomes" id="UP000053095"/>
    </source>
</evidence>
<accession>A0A0B8N3C6</accession>
<organism evidence="2 3">
    <name type="scientific">Talaromyces pinophilus</name>
    <name type="common">Penicillium pinophilum</name>
    <dbReference type="NCBI Taxonomy" id="128442"/>
    <lineage>
        <taxon>Eukaryota</taxon>
        <taxon>Fungi</taxon>
        <taxon>Dikarya</taxon>
        <taxon>Ascomycota</taxon>
        <taxon>Pezizomycotina</taxon>
        <taxon>Eurotiomycetes</taxon>
        <taxon>Eurotiomycetidae</taxon>
        <taxon>Eurotiales</taxon>
        <taxon>Trichocomaceae</taxon>
        <taxon>Talaromyces</taxon>
        <taxon>Talaromyces sect. Talaromyces</taxon>
    </lineage>
</organism>
<dbReference type="Gene3D" id="3.90.1590.10">
    <property type="entry name" value="glutathione-dependent formaldehyde- activating enzyme (gfa)"/>
    <property type="match status" value="1"/>
</dbReference>
<evidence type="ECO:0000313" key="2">
    <source>
        <dbReference type="EMBL" id="GAM33361.1"/>
    </source>
</evidence>
<dbReference type="AlphaFoldDB" id="A0A0B8N3C6"/>
<dbReference type="InterPro" id="IPR011057">
    <property type="entry name" value="Mss4-like_sf"/>
</dbReference>
<sequence>MTYCYCTTCRSLHGAPFAPFVDVRREDLEWFERSLSSSTTTTTREGDGEWKNLGHSDETPAITKLRLSKAATRTFCASCHSPLTMVYNAVPDEVGLVATTIDEKLSAAPVPKVEQHIYLAQKPGWYDIPVKEGVKLYDGPTDYLKKWLEDAQE</sequence>
<evidence type="ECO:0000256" key="1">
    <source>
        <dbReference type="SAM" id="MobiDB-lite"/>
    </source>
</evidence>
<dbReference type="Proteomes" id="UP000053095">
    <property type="component" value="Unassembled WGS sequence"/>
</dbReference>
<feature type="compositionally biased region" description="Basic and acidic residues" evidence="1">
    <location>
        <begin position="44"/>
        <end position="55"/>
    </location>
</feature>
<dbReference type="PANTHER" id="PTHR33337:SF40">
    <property type="entry name" value="CENP-V_GFA DOMAIN-CONTAINING PROTEIN-RELATED"/>
    <property type="match status" value="1"/>
</dbReference>
<dbReference type="EMBL" id="DF933800">
    <property type="protein sequence ID" value="GAM33361.1"/>
    <property type="molecule type" value="Genomic_DNA"/>
</dbReference>
<dbReference type="PANTHER" id="PTHR33337">
    <property type="entry name" value="GFA DOMAIN-CONTAINING PROTEIN"/>
    <property type="match status" value="1"/>
</dbReference>
<gene>
    <name evidence="2" type="ORF">TCE0_004r00205</name>
</gene>
<name>A0A0B8N3C6_TALPI</name>
<feature type="region of interest" description="Disordered" evidence="1">
    <location>
        <begin position="35"/>
        <end position="55"/>
    </location>
</feature>
<protein>
    <recommendedName>
        <fullName evidence="4">CENP-V/GFA domain-containing protein</fullName>
    </recommendedName>
</protein>
<proteinExistence type="predicted"/>
<keyword evidence="3" id="KW-1185">Reference proteome</keyword>
<reference evidence="3" key="1">
    <citation type="journal article" date="2015" name="Genome Announc.">
        <title>Draft genome sequence of Talaromyces cellulolyticus strain Y-94, a source of lignocellulosic biomass-degrading enzymes.</title>
        <authorList>
            <person name="Fujii T."/>
            <person name="Koike H."/>
            <person name="Sawayama S."/>
            <person name="Yano S."/>
            <person name="Inoue H."/>
        </authorList>
    </citation>
    <scope>NUCLEOTIDE SEQUENCE [LARGE SCALE GENOMIC DNA]</scope>
    <source>
        <strain evidence="3">Y-94</strain>
    </source>
</reference>
<dbReference type="SUPFAM" id="SSF51316">
    <property type="entry name" value="Mss4-like"/>
    <property type="match status" value="1"/>
</dbReference>